<dbReference type="EMBL" id="BGZK01000169">
    <property type="protein sequence ID" value="GBP25086.1"/>
    <property type="molecule type" value="Genomic_DNA"/>
</dbReference>
<comment type="caution">
    <text evidence="2">The sequence shown here is derived from an EMBL/GenBank/DDBJ whole genome shotgun (WGS) entry which is preliminary data.</text>
</comment>
<name>A0A4C1UGK1_EUMVA</name>
<keyword evidence="3" id="KW-1185">Reference proteome</keyword>
<organism evidence="2 3">
    <name type="scientific">Eumeta variegata</name>
    <name type="common">Bagworm moth</name>
    <name type="synonym">Eumeta japonica</name>
    <dbReference type="NCBI Taxonomy" id="151549"/>
    <lineage>
        <taxon>Eukaryota</taxon>
        <taxon>Metazoa</taxon>
        <taxon>Ecdysozoa</taxon>
        <taxon>Arthropoda</taxon>
        <taxon>Hexapoda</taxon>
        <taxon>Insecta</taxon>
        <taxon>Pterygota</taxon>
        <taxon>Neoptera</taxon>
        <taxon>Endopterygota</taxon>
        <taxon>Lepidoptera</taxon>
        <taxon>Glossata</taxon>
        <taxon>Ditrysia</taxon>
        <taxon>Tineoidea</taxon>
        <taxon>Psychidae</taxon>
        <taxon>Oiketicinae</taxon>
        <taxon>Eumeta</taxon>
    </lineage>
</organism>
<feature type="region of interest" description="Disordered" evidence="1">
    <location>
        <begin position="97"/>
        <end position="125"/>
    </location>
</feature>
<gene>
    <name evidence="2" type="ORF">EVAR_19566_1</name>
</gene>
<evidence type="ECO:0000256" key="1">
    <source>
        <dbReference type="SAM" id="MobiDB-lite"/>
    </source>
</evidence>
<evidence type="ECO:0000313" key="3">
    <source>
        <dbReference type="Proteomes" id="UP000299102"/>
    </source>
</evidence>
<sequence>MFHGGSETMRRDVTKIHTMVGVKTRPTAEGRRDHGTSGHHALPAWGGKSDYFKSDRPRFTHVKWNIQFPGEQLPSPAPRGYARDNVFVIKGGGGATPASIIRDVDTSAAASRPPSARGGRAPRPPIFVGRVRAVAQAAAGATSARAAKKISPEKSTGHGRGRARPAARKNATASSRGGAVMKLRRGRPRATHAPAGVSRKLSAKSTN</sequence>
<accession>A0A4C1UGK1</accession>
<feature type="compositionally biased region" description="Basic residues" evidence="1">
    <location>
        <begin position="157"/>
        <end position="167"/>
    </location>
</feature>
<proteinExistence type="predicted"/>
<dbReference type="AlphaFoldDB" id="A0A4C1UGK1"/>
<evidence type="ECO:0000313" key="2">
    <source>
        <dbReference type="EMBL" id="GBP25086.1"/>
    </source>
</evidence>
<protein>
    <submittedName>
        <fullName evidence="2">Uncharacterized protein</fullName>
    </submittedName>
</protein>
<feature type="compositionally biased region" description="Low complexity" evidence="1">
    <location>
        <begin position="107"/>
        <end position="121"/>
    </location>
</feature>
<reference evidence="2 3" key="1">
    <citation type="journal article" date="2019" name="Commun. Biol.">
        <title>The bagworm genome reveals a unique fibroin gene that provides high tensile strength.</title>
        <authorList>
            <person name="Kono N."/>
            <person name="Nakamura H."/>
            <person name="Ohtoshi R."/>
            <person name="Tomita M."/>
            <person name="Numata K."/>
            <person name="Arakawa K."/>
        </authorList>
    </citation>
    <scope>NUCLEOTIDE SEQUENCE [LARGE SCALE GENOMIC DNA]</scope>
</reference>
<feature type="region of interest" description="Disordered" evidence="1">
    <location>
        <begin position="139"/>
        <end position="207"/>
    </location>
</feature>
<dbReference type="Proteomes" id="UP000299102">
    <property type="component" value="Unassembled WGS sequence"/>
</dbReference>